<accession>A0ABS5IBL4</accession>
<dbReference type="EMBL" id="JAGTUF010000005">
    <property type="protein sequence ID" value="MBR9971704.1"/>
    <property type="molecule type" value="Genomic_DNA"/>
</dbReference>
<dbReference type="Proteomes" id="UP000680714">
    <property type="component" value="Unassembled WGS sequence"/>
</dbReference>
<dbReference type="PANTHER" id="PTHR31630">
    <property type="entry name" value="PHYTANOYL-COA DIOXYGENASE-RELATED-RELATED"/>
    <property type="match status" value="1"/>
</dbReference>
<reference evidence="1 2" key="1">
    <citation type="submission" date="2021-04" db="EMBL/GenBank/DDBJ databases">
        <title>Magnetospirillum sulfuroxidans sp. nov., a facultative chemolithoautotrophic sulfur-oxidizing alphaproteobacterium isolated from freshwater sediment and proposals for Paramagetospirillum gen. nov., and Magnetospirillaceae fam. nov.</title>
        <authorList>
            <person name="Koziaeva V."/>
            <person name="Geelhoed J.S."/>
            <person name="Sorokin D.Y."/>
            <person name="Grouzdev D.S."/>
        </authorList>
    </citation>
    <scope>NUCLEOTIDE SEQUENCE [LARGE SCALE GENOMIC DNA]</scope>
    <source>
        <strain evidence="1 2">J10</strain>
    </source>
</reference>
<name>A0ABS5IBL4_9PROT</name>
<keyword evidence="1" id="KW-0223">Dioxygenase</keyword>
<comment type="caution">
    <text evidence="1">The sequence shown here is derived from an EMBL/GenBank/DDBJ whole genome shotgun (WGS) entry which is preliminary data.</text>
</comment>
<evidence type="ECO:0000313" key="1">
    <source>
        <dbReference type="EMBL" id="MBR9971704.1"/>
    </source>
</evidence>
<dbReference type="Gene3D" id="2.60.120.620">
    <property type="entry name" value="q2cbj1_9rhob like domain"/>
    <property type="match status" value="1"/>
</dbReference>
<proteinExistence type="predicted"/>
<keyword evidence="1" id="KW-0560">Oxidoreductase</keyword>
<organism evidence="1 2">
    <name type="scientific">Magnetospirillum sulfuroxidans</name>
    <dbReference type="NCBI Taxonomy" id="611300"/>
    <lineage>
        <taxon>Bacteria</taxon>
        <taxon>Pseudomonadati</taxon>
        <taxon>Pseudomonadota</taxon>
        <taxon>Alphaproteobacteria</taxon>
        <taxon>Rhodospirillales</taxon>
        <taxon>Rhodospirillaceae</taxon>
        <taxon>Magnetospirillum</taxon>
    </lineage>
</organism>
<dbReference type="PANTHER" id="PTHR31630:SF6">
    <property type="entry name" value="PHYTANOYL-COA DIOXYGENASE-RELATED"/>
    <property type="match status" value="1"/>
</dbReference>
<dbReference type="InterPro" id="IPR008775">
    <property type="entry name" value="Phytyl_CoA_dOase-like"/>
</dbReference>
<keyword evidence="2" id="KW-1185">Reference proteome</keyword>
<gene>
    <name evidence="1" type="ORF">KEC16_08250</name>
</gene>
<dbReference type="GO" id="GO:0051213">
    <property type="term" value="F:dioxygenase activity"/>
    <property type="evidence" value="ECO:0007669"/>
    <property type="project" value="UniProtKB-KW"/>
</dbReference>
<dbReference type="RefSeq" id="WP_211547724.1">
    <property type="nucleotide sequence ID" value="NZ_JAGTUF010000005.1"/>
</dbReference>
<sequence length="351" mass="38308">MRQVDGEGGMMALAEQREGGKLGVFALKRLWSRWLGDQAVAAEHAADEWRTTQIVFSGLGLGLEPTMRHVLGQRPDFAAFEDWIIANNGGPFAPERIARLNAALSGAAVPPATAARLHAIEAAPPVLDADDLAHWEHQGWVRLRGAISPQAAQASAEVVWRTQGMSPDDPAGWGRFGPHQQCVFVQMFRHPVLDANRHSARIHKAFAQLWGTADLWPSIDRIGFNPPESSGLPFPGPGIHWDVSLVQPIPLGIQGVIYLTDTDPDQGAFALVPGMQRTIGDWLQTVPAGREPRQHAVDTLTMTPIGGLAGDMVLWHHALAHGPTPNRGSRPRLVQYLKFFPADFGICPKWL</sequence>
<evidence type="ECO:0000313" key="2">
    <source>
        <dbReference type="Proteomes" id="UP000680714"/>
    </source>
</evidence>
<dbReference type="Pfam" id="PF05721">
    <property type="entry name" value="PhyH"/>
    <property type="match status" value="1"/>
</dbReference>
<dbReference type="SUPFAM" id="SSF51197">
    <property type="entry name" value="Clavaminate synthase-like"/>
    <property type="match status" value="1"/>
</dbReference>
<protein>
    <submittedName>
        <fullName evidence="1">Phytanoyl-CoA dioxygenase family protein</fullName>
    </submittedName>
</protein>